<dbReference type="WBParaSite" id="Hba_06263">
    <property type="protein sequence ID" value="Hba_06263"/>
    <property type="gene ID" value="Hba_06263"/>
</dbReference>
<name>A0A1I7WMA4_HETBA</name>
<proteinExistence type="predicted"/>
<dbReference type="AlphaFoldDB" id="A0A1I7WMA4"/>
<keyword evidence="1" id="KW-1185">Reference proteome</keyword>
<sequence length="27" mass="3250">MASELADILRHRINVRHVHIKRNRSVQ</sequence>
<accession>A0A1I7WMA4</accession>
<reference evidence="2" key="1">
    <citation type="submission" date="2016-11" db="UniProtKB">
        <authorList>
            <consortium name="WormBaseParasite"/>
        </authorList>
    </citation>
    <scope>IDENTIFICATION</scope>
</reference>
<dbReference type="Proteomes" id="UP000095283">
    <property type="component" value="Unplaced"/>
</dbReference>
<evidence type="ECO:0000313" key="1">
    <source>
        <dbReference type="Proteomes" id="UP000095283"/>
    </source>
</evidence>
<evidence type="ECO:0000313" key="2">
    <source>
        <dbReference type="WBParaSite" id="Hba_06263"/>
    </source>
</evidence>
<protein>
    <submittedName>
        <fullName evidence="2">IstB_IS21 domain-containing protein</fullName>
    </submittedName>
</protein>
<organism evidence="1 2">
    <name type="scientific">Heterorhabditis bacteriophora</name>
    <name type="common">Entomopathogenic nematode worm</name>
    <dbReference type="NCBI Taxonomy" id="37862"/>
    <lineage>
        <taxon>Eukaryota</taxon>
        <taxon>Metazoa</taxon>
        <taxon>Ecdysozoa</taxon>
        <taxon>Nematoda</taxon>
        <taxon>Chromadorea</taxon>
        <taxon>Rhabditida</taxon>
        <taxon>Rhabditina</taxon>
        <taxon>Rhabditomorpha</taxon>
        <taxon>Strongyloidea</taxon>
        <taxon>Heterorhabditidae</taxon>
        <taxon>Heterorhabditis</taxon>
    </lineage>
</organism>